<dbReference type="InterPro" id="IPR036238">
    <property type="entry name" value="Transglutaminase_C_sf"/>
</dbReference>
<dbReference type="SUPFAM" id="SSF54001">
    <property type="entry name" value="Cysteine proteinases"/>
    <property type="match status" value="1"/>
</dbReference>
<gene>
    <name evidence="3" type="primary">TGM2L</name>
</gene>
<name>A0A1A7WK35_9TELE</name>
<dbReference type="Gene3D" id="2.60.40.10">
    <property type="entry name" value="Immunoglobulins"/>
    <property type="match status" value="1"/>
</dbReference>
<reference evidence="3" key="1">
    <citation type="submission" date="2016-05" db="EMBL/GenBank/DDBJ databases">
        <authorList>
            <person name="Lavstsen T."/>
            <person name="Jespersen J.S."/>
        </authorList>
    </citation>
    <scope>NUCLEOTIDE SEQUENCE</scope>
    <source>
        <tissue evidence="3">Brain</tissue>
    </source>
</reference>
<dbReference type="PANTHER" id="PTHR11590:SF73">
    <property type="entry name" value="NOVEL TRANSGLUTAMINASE FAMILY PROTEIN-RELATED"/>
    <property type="match status" value="1"/>
</dbReference>
<feature type="non-terminal residue" evidence="3">
    <location>
        <position position="1"/>
    </location>
</feature>
<protein>
    <submittedName>
        <fullName evidence="3">Transglutaminase 2, like</fullName>
    </submittedName>
</protein>
<proteinExistence type="inferred from homology"/>
<dbReference type="Pfam" id="PF00927">
    <property type="entry name" value="Transglut_C"/>
    <property type="match status" value="1"/>
</dbReference>
<dbReference type="Pfam" id="PF01841">
    <property type="entry name" value="Transglut_core"/>
    <property type="match status" value="1"/>
</dbReference>
<dbReference type="InterPro" id="IPR036985">
    <property type="entry name" value="Transglutaminase-like_sf"/>
</dbReference>
<dbReference type="InterPro" id="IPR013783">
    <property type="entry name" value="Ig-like_fold"/>
</dbReference>
<evidence type="ECO:0000313" key="3">
    <source>
        <dbReference type="EMBL" id="SBP05894.1"/>
    </source>
</evidence>
<dbReference type="GO" id="GO:0005739">
    <property type="term" value="C:mitochondrion"/>
    <property type="evidence" value="ECO:0007669"/>
    <property type="project" value="TreeGrafter"/>
</dbReference>
<reference evidence="3" key="2">
    <citation type="submission" date="2016-06" db="EMBL/GenBank/DDBJ databases">
        <title>The genome of a short-lived fish provides insights into sex chromosome evolution and the genetic control of aging.</title>
        <authorList>
            <person name="Reichwald K."/>
            <person name="Felder M."/>
            <person name="Petzold A."/>
            <person name="Koch P."/>
            <person name="Groth M."/>
            <person name="Platzer M."/>
        </authorList>
    </citation>
    <scope>NUCLEOTIDE SEQUENCE</scope>
    <source>
        <tissue evidence="3">Brain</tissue>
    </source>
</reference>
<organism evidence="3">
    <name type="scientific">Iconisemion striatum</name>
    <dbReference type="NCBI Taxonomy" id="60296"/>
    <lineage>
        <taxon>Eukaryota</taxon>
        <taxon>Metazoa</taxon>
        <taxon>Chordata</taxon>
        <taxon>Craniata</taxon>
        <taxon>Vertebrata</taxon>
        <taxon>Euteleostomi</taxon>
        <taxon>Actinopterygii</taxon>
        <taxon>Neopterygii</taxon>
        <taxon>Teleostei</taxon>
        <taxon>Neoteleostei</taxon>
        <taxon>Acanthomorphata</taxon>
        <taxon>Ovalentaria</taxon>
        <taxon>Atherinomorphae</taxon>
        <taxon>Cyprinodontiformes</taxon>
        <taxon>Nothobranchiidae</taxon>
        <taxon>Iconisemion</taxon>
    </lineage>
</organism>
<accession>A0A1A7WK35</accession>
<dbReference type="EMBL" id="HADW01004494">
    <property type="protein sequence ID" value="SBP05894.1"/>
    <property type="molecule type" value="Transcribed_RNA"/>
</dbReference>
<dbReference type="InterPro" id="IPR002931">
    <property type="entry name" value="Transglutaminase-like"/>
</dbReference>
<dbReference type="AlphaFoldDB" id="A0A1A7WK35"/>
<comment type="similarity">
    <text evidence="1">Belongs to the transglutaminase superfamily. Transglutaminase family.</text>
</comment>
<dbReference type="PANTHER" id="PTHR11590">
    <property type="entry name" value="PROTEIN-GLUTAMINE GAMMA-GLUTAMYLTRANSFERASE"/>
    <property type="match status" value="1"/>
</dbReference>
<dbReference type="SUPFAM" id="SSF49309">
    <property type="entry name" value="Transglutaminase, two C-terminal domains"/>
    <property type="match status" value="2"/>
</dbReference>
<evidence type="ECO:0000259" key="2">
    <source>
        <dbReference type="SMART" id="SM00460"/>
    </source>
</evidence>
<feature type="domain" description="Transglutaminase-like" evidence="2">
    <location>
        <begin position="1"/>
        <end position="74"/>
    </location>
</feature>
<sequence>CTVLRCLGIPTRLITNFCSAHDVDGNLAIDFVVNFDNRSKQDSNWNFHCWVESWMRRDDLPKGNDGWQVLDPTPQELSDDVTLSYKYPEGSEEERAVYEKAGRRVTEPIDWSEEPTRLKLVIKHAKCVFGSDFDVIIEVKNEGGEEAQVQLTMRAMTVTYNSLHQGECLKQISNVNVPANQVTASISFTNPLPVPLRDGVFTAEGAGLLSDTQIYVNGVVAPGEKVSVEVTFSPRRIGVRKLLVDFDSDSLKDVKGVATLVVYKKRRNNSPLISGVDQHTRITFRFPPVHMISSFFNLRLMNEIVEKGRCN</sequence>
<dbReference type="GO" id="GO:0003810">
    <property type="term" value="F:protein-glutamine gamma-glutamyltransferase activity"/>
    <property type="evidence" value="ECO:0007669"/>
    <property type="project" value="InterPro"/>
</dbReference>
<dbReference type="InterPro" id="IPR038765">
    <property type="entry name" value="Papain-like_cys_pep_sf"/>
</dbReference>
<dbReference type="SMART" id="SM00460">
    <property type="entry name" value="TGc"/>
    <property type="match status" value="1"/>
</dbReference>
<dbReference type="Gene3D" id="3.90.260.10">
    <property type="entry name" value="Transglutaminase-like"/>
    <property type="match status" value="1"/>
</dbReference>
<dbReference type="InterPro" id="IPR008958">
    <property type="entry name" value="Transglutaminase_C"/>
</dbReference>
<dbReference type="FunFam" id="2.60.40.10:FF:000090">
    <property type="entry name" value="Protein-glutamine gamma-glutamyltransferase 2"/>
    <property type="match status" value="1"/>
</dbReference>
<dbReference type="InterPro" id="IPR050779">
    <property type="entry name" value="Transglutaminase"/>
</dbReference>
<evidence type="ECO:0000256" key="1">
    <source>
        <dbReference type="ARBA" id="ARBA00005968"/>
    </source>
</evidence>